<evidence type="ECO:0000256" key="5">
    <source>
        <dbReference type="RuleBase" id="RU363032"/>
    </source>
</evidence>
<feature type="transmembrane region" description="Helical" evidence="5">
    <location>
        <begin position="184"/>
        <end position="209"/>
    </location>
</feature>
<keyword evidence="3 5" id="KW-1133">Transmembrane helix</keyword>
<evidence type="ECO:0000313" key="7">
    <source>
        <dbReference type="EMBL" id="EPX58385.1"/>
    </source>
</evidence>
<comment type="subcellular location">
    <subcellularLocation>
        <location evidence="1 5">Cell membrane</location>
        <topology evidence="1 5">Multi-pass membrane protein</topology>
    </subcellularLocation>
</comment>
<dbReference type="GO" id="GO:0055085">
    <property type="term" value="P:transmembrane transport"/>
    <property type="evidence" value="ECO:0007669"/>
    <property type="project" value="InterPro"/>
</dbReference>
<comment type="caution">
    <text evidence="7">The sequence shown here is derived from an EMBL/GenBank/DDBJ whole genome shotgun (WGS) entry which is preliminary data.</text>
</comment>
<keyword evidence="4 5" id="KW-0472">Membrane</keyword>
<dbReference type="PANTHER" id="PTHR43376:SF1">
    <property type="entry name" value="OLIGOPEPTIDE TRANSPORT SYSTEM PERMEASE PROTEIN"/>
    <property type="match status" value="1"/>
</dbReference>
<name>S9P1N5_CYSF2</name>
<dbReference type="CDD" id="cd06261">
    <property type="entry name" value="TM_PBP2"/>
    <property type="match status" value="1"/>
</dbReference>
<feature type="transmembrane region" description="Helical" evidence="5">
    <location>
        <begin position="99"/>
        <end position="126"/>
    </location>
</feature>
<dbReference type="PANTHER" id="PTHR43376">
    <property type="entry name" value="OLIGOPEPTIDE TRANSPORT SYSTEM PERMEASE PROTEIN"/>
    <property type="match status" value="1"/>
</dbReference>
<feature type="domain" description="ABC transmembrane type-1" evidence="6">
    <location>
        <begin position="99"/>
        <end position="315"/>
    </location>
</feature>
<feature type="transmembrane region" description="Helical" evidence="5">
    <location>
        <begin position="292"/>
        <end position="318"/>
    </location>
</feature>
<evidence type="ECO:0000256" key="4">
    <source>
        <dbReference type="ARBA" id="ARBA00023136"/>
    </source>
</evidence>
<accession>S9P1N5</accession>
<dbReference type="InterPro" id="IPR000515">
    <property type="entry name" value="MetI-like"/>
</dbReference>
<dbReference type="OrthoDB" id="9778910at2"/>
<sequence length="325" mass="35290">MRHLLKNLGLYALAAWASLTLNFIIPRMMPGDPASAMFARFAGQLQPEAIEALRAAFGFTNEPLLQQYFTYLSHMFQGDLGISVAYFPSSVTEVIGTGLGWTLLLSGTAVLISFGLGSLLGVVATWRRGGWLDSTLPPLLSFLGAFPYFWLAMVLLYGLGYTLGAFPLRHAYSDMLAPELSGEFIGSVAEHMVLPALSIVIASLGGWMLGMRSSMVGVLAEDYISLANAKGLSQGRIMFHYAARNALLPNITGFGMAIGFVLSGSLLTEIVFSYPGQGYLLIQAVRNQDYPLMQGIFLTITLAVLGANLLVDILYVWLDPRTRAR</sequence>
<proteinExistence type="inferred from homology"/>
<keyword evidence="2 5" id="KW-0812">Transmembrane</keyword>
<evidence type="ECO:0000256" key="2">
    <source>
        <dbReference type="ARBA" id="ARBA00022692"/>
    </source>
</evidence>
<dbReference type="RefSeq" id="WP_002632375.1">
    <property type="nucleotide sequence ID" value="NZ_ANAH02000025.1"/>
</dbReference>
<feature type="transmembrane region" description="Helical" evidence="5">
    <location>
        <begin position="7"/>
        <end position="25"/>
    </location>
</feature>
<dbReference type="AlphaFoldDB" id="S9P1N5"/>
<evidence type="ECO:0000256" key="3">
    <source>
        <dbReference type="ARBA" id="ARBA00022989"/>
    </source>
</evidence>
<dbReference type="PROSITE" id="PS50928">
    <property type="entry name" value="ABC_TM1"/>
    <property type="match status" value="1"/>
</dbReference>
<keyword evidence="5" id="KW-0813">Transport</keyword>
<keyword evidence="8" id="KW-1185">Reference proteome</keyword>
<evidence type="ECO:0000256" key="1">
    <source>
        <dbReference type="ARBA" id="ARBA00004651"/>
    </source>
</evidence>
<organism evidence="7 8">
    <name type="scientific">Cystobacter fuscus (strain ATCC 25194 / DSM 2262 / NBRC 100088 / M29)</name>
    <dbReference type="NCBI Taxonomy" id="1242864"/>
    <lineage>
        <taxon>Bacteria</taxon>
        <taxon>Pseudomonadati</taxon>
        <taxon>Myxococcota</taxon>
        <taxon>Myxococcia</taxon>
        <taxon>Myxococcales</taxon>
        <taxon>Cystobacterineae</taxon>
        <taxon>Archangiaceae</taxon>
        <taxon>Cystobacter</taxon>
    </lineage>
</organism>
<evidence type="ECO:0000313" key="8">
    <source>
        <dbReference type="Proteomes" id="UP000011682"/>
    </source>
</evidence>
<dbReference type="Pfam" id="PF00528">
    <property type="entry name" value="BPD_transp_1"/>
    <property type="match status" value="1"/>
</dbReference>
<dbReference type="InterPro" id="IPR035906">
    <property type="entry name" value="MetI-like_sf"/>
</dbReference>
<reference evidence="7" key="1">
    <citation type="submission" date="2013-05" db="EMBL/GenBank/DDBJ databases">
        <title>Genome assembly of Cystobacter fuscus DSM 2262.</title>
        <authorList>
            <person name="Sharma G."/>
            <person name="Khatri I."/>
            <person name="Kaur C."/>
            <person name="Mayilraj S."/>
            <person name="Subramanian S."/>
        </authorList>
    </citation>
    <scope>NUCLEOTIDE SEQUENCE [LARGE SCALE GENOMIC DNA]</scope>
    <source>
        <strain evidence="7">DSM 2262</strain>
    </source>
</reference>
<dbReference type="SUPFAM" id="SSF161098">
    <property type="entry name" value="MetI-like"/>
    <property type="match status" value="1"/>
</dbReference>
<comment type="similarity">
    <text evidence="5">Belongs to the binding-protein-dependent transport system permease family.</text>
</comment>
<dbReference type="eggNOG" id="COG0601">
    <property type="taxonomic scope" value="Bacteria"/>
</dbReference>
<feature type="transmembrane region" description="Helical" evidence="5">
    <location>
        <begin position="246"/>
        <end position="272"/>
    </location>
</feature>
<dbReference type="EMBL" id="ANAH02000025">
    <property type="protein sequence ID" value="EPX58385.1"/>
    <property type="molecule type" value="Genomic_DNA"/>
</dbReference>
<dbReference type="GO" id="GO:0005886">
    <property type="term" value="C:plasma membrane"/>
    <property type="evidence" value="ECO:0007669"/>
    <property type="project" value="UniProtKB-SubCell"/>
</dbReference>
<gene>
    <name evidence="7" type="ORF">D187_004141</name>
</gene>
<evidence type="ECO:0000259" key="6">
    <source>
        <dbReference type="PROSITE" id="PS50928"/>
    </source>
</evidence>
<protein>
    <submittedName>
        <fullName evidence="7">(GlcNAc)2 ABC transporter, permease component 1</fullName>
    </submittedName>
</protein>
<feature type="transmembrane region" description="Helical" evidence="5">
    <location>
        <begin position="138"/>
        <end position="164"/>
    </location>
</feature>
<dbReference type="Gene3D" id="1.10.3720.10">
    <property type="entry name" value="MetI-like"/>
    <property type="match status" value="1"/>
</dbReference>
<dbReference type="Proteomes" id="UP000011682">
    <property type="component" value="Unassembled WGS sequence"/>
</dbReference>